<keyword evidence="1" id="KW-1133">Transmembrane helix</keyword>
<dbReference type="PATRIC" id="fig|1423727.3.peg.771"/>
<dbReference type="Proteomes" id="UP000051672">
    <property type="component" value="Unassembled WGS sequence"/>
</dbReference>
<dbReference type="EMBL" id="AYZQ01000001">
    <property type="protein sequence ID" value="KRM73044.1"/>
    <property type="molecule type" value="Genomic_DNA"/>
</dbReference>
<reference evidence="2 3" key="1">
    <citation type="journal article" date="2015" name="Genome Announc.">
        <title>Expanding the biotechnology potential of lactobacilli through comparative genomics of 213 strains and associated genera.</title>
        <authorList>
            <person name="Sun Z."/>
            <person name="Harris H.M."/>
            <person name="McCann A."/>
            <person name="Guo C."/>
            <person name="Argimon S."/>
            <person name="Zhang W."/>
            <person name="Yang X."/>
            <person name="Jeffery I.B."/>
            <person name="Cooney J.C."/>
            <person name="Kagawa T.F."/>
            <person name="Liu W."/>
            <person name="Song Y."/>
            <person name="Salvetti E."/>
            <person name="Wrobel A."/>
            <person name="Rasinkangas P."/>
            <person name="Parkhill J."/>
            <person name="Rea M.C."/>
            <person name="O'Sullivan O."/>
            <person name="Ritari J."/>
            <person name="Douillard F.P."/>
            <person name="Paul Ross R."/>
            <person name="Yang R."/>
            <person name="Briner A.E."/>
            <person name="Felis G.E."/>
            <person name="de Vos W.M."/>
            <person name="Barrangou R."/>
            <person name="Klaenhammer T.R."/>
            <person name="Caufield P.W."/>
            <person name="Cui Y."/>
            <person name="Zhang H."/>
            <person name="O'Toole P.W."/>
        </authorList>
    </citation>
    <scope>NUCLEOTIDE SEQUENCE [LARGE SCALE GENOMIC DNA]</scope>
    <source>
        <strain evidence="2 3">DSM 23927</strain>
    </source>
</reference>
<comment type="caution">
    <text evidence="2">The sequence shown here is derived from an EMBL/GenBank/DDBJ whole genome shotgun (WGS) entry which is preliminary data.</text>
</comment>
<feature type="transmembrane region" description="Helical" evidence="1">
    <location>
        <begin position="33"/>
        <end position="51"/>
    </location>
</feature>
<name>A0A0R2B512_9LACO</name>
<dbReference type="STRING" id="1423727.FC34_GL000765"/>
<keyword evidence="1" id="KW-0812">Transmembrane</keyword>
<gene>
    <name evidence="2" type="ORF">FC34_GL000765</name>
</gene>
<evidence type="ECO:0000313" key="3">
    <source>
        <dbReference type="Proteomes" id="UP000051672"/>
    </source>
</evidence>
<proteinExistence type="predicted"/>
<sequence length="170" mass="18267">MAFLGAIFVLILLVGIVWLIVSLIRKHGWKKPAIAIAVGLVGFIVSASLTGNPTYAGVEVTTEQKDNIAKLVKTESDIASDVSSSDQAGYNKDVKSYRTTYKALVGKDFSRENNLSNAFGAYKGDSYNTAKSGLGSAVFVWAHGDVAAKITGKTSGKDYKAIINQMYKDY</sequence>
<protein>
    <submittedName>
        <fullName evidence="2">Uncharacterized protein</fullName>
    </submittedName>
</protein>
<organism evidence="2 3">
    <name type="scientific">Lacticaseibacillus brantae DSM 23927</name>
    <dbReference type="NCBI Taxonomy" id="1423727"/>
    <lineage>
        <taxon>Bacteria</taxon>
        <taxon>Bacillati</taxon>
        <taxon>Bacillota</taxon>
        <taxon>Bacilli</taxon>
        <taxon>Lactobacillales</taxon>
        <taxon>Lactobacillaceae</taxon>
        <taxon>Lacticaseibacillus</taxon>
    </lineage>
</organism>
<dbReference type="RefSeq" id="WP_057894047.1">
    <property type="nucleotide sequence ID" value="NZ_AYZQ01000001.1"/>
</dbReference>
<dbReference type="AlphaFoldDB" id="A0A0R2B512"/>
<feature type="transmembrane region" description="Helical" evidence="1">
    <location>
        <begin position="6"/>
        <end position="24"/>
    </location>
</feature>
<keyword evidence="1" id="KW-0472">Membrane</keyword>
<evidence type="ECO:0000256" key="1">
    <source>
        <dbReference type="SAM" id="Phobius"/>
    </source>
</evidence>
<accession>A0A0R2B512</accession>
<evidence type="ECO:0000313" key="2">
    <source>
        <dbReference type="EMBL" id="KRM73044.1"/>
    </source>
</evidence>
<keyword evidence="3" id="KW-1185">Reference proteome</keyword>